<organism evidence="2 3">
    <name type="scientific">Antrihabitans stalagmiti</name>
    <dbReference type="NCBI Taxonomy" id="2799499"/>
    <lineage>
        <taxon>Bacteria</taxon>
        <taxon>Bacillati</taxon>
        <taxon>Actinomycetota</taxon>
        <taxon>Actinomycetes</taxon>
        <taxon>Mycobacteriales</taxon>
        <taxon>Nocardiaceae</taxon>
        <taxon>Antrihabitans</taxon>
    </lineage>
</organism>
<reference evidence="2" key="1">
    <citation type="submission" date="2020-12" db="EMBL/GenBank/DDBJ databases">
        <title>Antrihabitans popcorni sp. nov. and Antrihabitans auranticaus sp. nov., isolated from a larva cave.</title>
        <authorList>
            <person name="Lee S.D."/>
            <person name="Kim I.S."/>
        </authorList>
    </citation>
    <scope>NUCLEOTIDE SEQUENCE</scope>
    <source>
        <strain evidence="2">YC3-6</strain>
    </source>
</reference>
<protein>
    <submittedName>
        <fullName evidence="2">Alpha/beta hydrolase</fullName>
    </submittedName>
</protein>
<dbReference type="Pfam" id="PF00561">
    <property type="entry name" value="Abhydrolase_1"/>
    <property type="match status" value="1"/>
</dbReference>
<gene>
    <name evidence="2" type="ORF">JGU71_03030</name>
</gene>
<dbReference type="PANTHER" id="PTHR45763">
    <property type="entry name" value="HYDROLASE, ALPHA/BETA FOLD FAMILY PROTEIN, EXPRESSED-RELATED"/>
    <property type="match status" value="1"/>
</dbReference>
<dbReference type="InterPro" id="IPR029058">
    <property type="entry name" value="AB_hydrolase_fold"/>
</dbReference>
<accession>A0A934NMD6</accession>
<keyword evidence="2" id="KW-0378">Hydrolase</keyword>
<dbReference type="RefSeq" id="WP_199701802.1">
    <property type="nucleotide sequence ID" value="NZ_JAEMNV010000001.1"/>
</dbReference>
<evidence type="ECO:0000313" key="3">
    <source>
        <dbReference type="Proteomes" id="UP000655868"/>
    </source>
</evidence>
<keyword evidence="3" id="KW-1185">Reference proteome</keyword>
<dbReference type="SUPFAM" id="SSF53474">
    <property type="entry name" value="alpha/beta-Hydrolases"/>
    <property type="match status" value="1"/>
</dbReference>
<proteinExistence type="predicted"/>
<evidence type="ECO:0000259" key="1">
    <source>
        <dbReference type="Pfam" id="PF00561"/>
    </source>
</evidence>
<dbReference type="Gene3D" id="3.40.50.1820">
    <property type="entry name" value="alpha/beta hydrolase"/>
    <property type="match status" value="1"/>
</dbReference>
<evidence type="ECO:0000313" key="2">
    <source>
        <dbReference type="EMBL" id="MBJ8337850.1"/>
    </source>
</evidence>
<dbReference type="GO" id="GO:0016787">
    <property type="term" value="F:hydrolase activity"/>
    <property type="evidence" value="ECO:0007669"/>
    <property type="project" value="UniProtKB-KW"/>
</dbReference>
<sequence>MDSAPAPSGETTTVLTPDGRNLAYVEVGDPDGPLVLHNHGGPSSRLEARLFARFAATNRLRFVCVDRPGIGQSSPQQKRTFAGWADDLTVVADALGYQEFGVTGWSEGGPWALAAAAYIDPARLRHVSSIAGASYGTFGDNSAAQYLSKVDAMGGALALRFTPAFRLMYMTLGLTAKRFRKTYFSQLDKAVNSYDKEIVRRPDFESAFYDATVECFAQGSGGLVRDAIPLYRRWEFDVTTIEREVHMWQGLDDLLVPDPINKAVADRMPGAVWHPVDGAGHFVAIGAGDDIFAIAAKELGA</sequence>
<dbReference type="AlphaFoldDB" id="A0A934NMD6"/>
<dbReference type="Proteomes" id="UP000655868">
    <property type="component" value="Unassembled WGS sequence"/>
</dbReference>
<feature type="domain" description="AB hydrolase-1" evidence="1">
    <location>
        <begin position="33"/>
        <end position="283"/>
    </location>
</feature>
<name>A0A934NMD6_9NOCA</name>
<dbReference type="PANTHER" id="PTHR45763:SF46">
    <property type="entry name" value="AB HYDROLASE-1 DOMAIN-CONTAINING PROTEIN"/>
    <property type="match status" value="1"/>
</dbReference>
<dbReference type="InterPro" id="IPR000073">
    <property type="entry name" value="AB_hydrolase_1"/>
</dbReference>
<comment type="caution">
    <text evidence="2">The sequence shown here is derived from an EMBL/GenBank/DDBJ whole genome shotgun (WGS) entry which is preliminary data.</text>
</comment>
<dbReference type="EMBL" id="JAEMNV010000001">
    <property type="protein sequence ID" value="MBJ8337850.1"/>
    <property type="molecule type" value="Genomic_DNA"/>
</dbReference>